<feature type="transmembrane region" description="Helical" evidence="8">
    <location>
        <begin position="1388"/>
        <end position="1414"/>
    </location>
</feature>
<dbReference type="Gene3D" id="2.10.25.10">
    <property type="entry name" value="Laminin"/>
    <property type="match status" value="2"/>
</dbReference>
<feature type="domain" description="Laminin G" evidence="9">
    <location>
        <begin position="282"/>
        <end position="508"/>
    </location>
</feature>
<dbReference type="SMART" id="SM00294">
    <property type="entry name" value="4.1m"/>
    <property type="match status" value="1"/>
</dbReference>
<comment type="caution">
    <text evidence="11">The sequence shown here is derived from an EMBL/GenBank/DDBJ whole genome shotgun (WGS) entry which is preliminary data.</text>
</comment>
<dbReference type="SMART" id="SM00282">
    <property type="entry name" value="LamG"/>
    <property type="match status" value="5"/>
</dbReference>
<dbReference type="PANTHER" id="PTHR15036">
    <property type="entry name" value="PIKACHURIN-LIKE PROTEIN"/>
    <property type="match status" value="1"/>
</dbReference>
<feature type="region of interest" description="Disordered" evidence="7">
    <location>
        <begin position="1278"/>
        <end position="1332"/>
    </location>
</feature>
<dbReference type="InterPro" id="IPR050372">
    <property type="entry name" value="Neurexin-related_CASP"/>
</dbReference>
<dbReference type="GO" id="GO:0016020">
    <property type="term" value="C:membrane"/>
    <property type="evidence" value="ECO:0007669"/>
    <property type="project" value="UniProtKB-SubCell"/>
</dbReference>
<keyword evidence="4 8" id="KW-0472">Membrane</keyword>
<organism evidence="11 12">
    <name type="scientific">Fasciolopsis buskii</name>
    <dbReference type="NCBI Taxonomy" id="27845"/>
    <lineage>
        <taxon>Eukaryota</taxon>
        <taxon>Metazoa</taxon>
        <taxon>Spiralia</taxon>
        <taxon>Lophotrochozoa</taxon>
        <taxon>Platyhelminthes</taxon>
        <taxon>Trematoda</taxon>
        <taxon>Digenea</taxon>
        <taxon>Plagiorchiida</taxon>
        <taxon>Echinostomata</taxon>
        <taxon>Echinostomatoidea</taxon>
        <taxon>Fasciolidae</taxon>
        <taxon>Fasciolopsis</taxon>
    </lineage>
</organism>
<dbReference type="Pfam" id="PF02210">
    <property type="entry name" value="Laminin_G_2"/>
    <property type="match status" value="5"/>
</dbReference>
<dbReference type="EMBL" id="LUCM01009174">
    <property type="protein sequence ID" value="KAA0187348.1"/>
    <property type="molecule type" value="Genomic_DNA"/>
</dbReference>
<evidence type="ECO:0000256" key="2">
    <source>
        <dbReference type="ARBA" id="ARBA00022692"/>
    </source>
</evidence>
<dbReference type="InterPro" id="IPR013320">
    <property type="entry name" value="ConA-like_dom_sf"/>
</dbReference>
<evidence type="ECO:0000313" key="12">
    <source>
        <dbReference type="Proteomes" id="UP000728185"/>
    </source>
</evidence>
<feature type="domain" description="Laminin G" evidence="9">
    <location>
        <begin position="750"/>
        <end position="957"/>
    </location>
</feature>
<sequence length="1570" mass="175992">MRVMRTDVSNIFRHIFGIICSICSLLHCVSSTNCSLRTTAFRGILDANDYSKVLNLNETSRASFILMPNLESDEISLQFRSRGFDEILYSSVLTSSPDVTETVTMRINVIFYLTNGSMHFTVENDLQSGLSPLGVATGRQKTDCLSDYGTCTDAQWHHIRQAIIKNSLVISLDNQPPLTYLLSYTTIRWFIQAVYLGIRPNTPDSRVFGSSLSIPRQQFQGCIRRLFFKIDGKKIPLLSVEKQDLVTVQLNGCEISDECSPNTLRSPIHRLPYTWSHRPVPDYISFVRPGGYIRIPGWHVVLSGELAFRFRTNELNGLLIYSSSVNQYELIDYADWVMTTFPIPGGGQAGFDIFAMELRNGHLFCVINTGSGSLQLGHPAGGRKQMKSVTFLADGKEHKVQIHFNQGSLAVKVDGRHYMAYTADDKMYKYLNLNGIFYLGGVPESIRRISSFISPEVWSTRLRWDFVGCLGDFQVDGRMWDSELELRACWASSFVEPQCRITTTQGMCTRNTCANGGRCASGWNRVVCDCHDSNFMGPVCSEAPIVAEFNGHQWISIAFGSFPVQSSVEDVILRFRTKHKNGLLLTTRSPSLAESDCLELRVNAGYVQLIYDFGEESKRYKSSTFVSDNLWHTIRIRRRERHLNFTVDNLAQVYDIPQYGRFLSHKQIIVGRSTRISEPRTLDAFPERPMMMQPEETKLRVFIGNVMSFWFNGLDILRIAKHLLTQSLYSVWRDRMEITASESLPTSGQMLEFPLSLSTHDSYVQMEMNGSFDEFVLEFWLKADKNFGFILLVDYGSSDIVGLELVNGDLTIVCAQQQKTKNVQSKRNGAITNSNWHRIRVGRVWGSENSLTVHVDQEVIRIDLPSTEISEKQLVLLGGVPKGREEQEQYKSFFHSLYGFAGCVASIEIKQSNRSLTAISRDGTSNRTSNHRGIRLTTLFSDRHDSVIRWNNVEPGCRQKLTGLEHAVNGNCTPRVCQFGGRCVQQWGATRCDCSMTSLSGTHCTEVKSAIHFSVGQNSVLSFEMNPTQNTTRDQLAFGIQVLHPGAVVLFLIQGQGDSPDYLEVSIVKVEARYVLLVRYNMGAGQHTLYEPNVDITDGEYHIVQFVRDGPNALLRVDMEHEQSNMPKDKHGTHFNGAKLIRLGVPFKTASGFATNASRAAGAGLFDGFISGAYFNDVNLISILHGLVIPGIFLSERQNLRIEKQFVPKMDHLNSVRARIDFQAAANDMKLQTNDDVSGSHEVYSGPLIIAKRDCVDPGGEYDSKTCSPYDRSGIIQPHVDFKRTGNTPADNTRSVDSRKEWNADQSKARQTQPNDSGSQSAGKKFGTGDYVDRRDDKHNVFLSTSTSWLKDHDNYLPQSPVRVKPAATREENPYADTELGLRPRKQLALNIGLIASVSVGGICVLIALTCVIYRCMRRDEGSYNVDENLAYTGEPNSAPGSRVPVSRSMQKRGTDMELEAMRTPDTIGLIPQGDKETTKPTLMVTFNDTCKDTFTGPGALGAQPTTSTNTIVSSKQELLSSPCIHSPDKSSLQRSRLIKIDQHAERHMPSMTSKSKHAKCMTDSQEWYV</sequence>
<keyword evidence="3 8" id="KW-1133">Transmembrane helix</keyword>
<feature type="compositionally biased region" description="Basic and acidic residues" evidence="7">
    <location>
        <begin position="1294"/>
        <end position="1303"/>
    </location>
</feature>
<feature type="domain" description="Laminin G" evidence="9">
    <location>
        <begin position="54"/>
        <end position="253"/>
    </location>
</feature>
<evidence type="ECO:0000256" key="7">
    <source>
        <dbReference type="SAM" id="MobiDB-lite"/>
    </source>
</evidence>
<feature type="domain" description="EGF-like" evidence="10">
    <location>
        <begin position="968"/>
        <end position="1005"/>
    </location>
</feature>
<keyword evidence="5" id="KW-1015">Disulfide bond</keyword>
<dbReference type="OrthoDB" id="6275838at2759"/>
<evidence type="ECO:0000256" key="1">
    <source>
        <dbReference type="ARBA" id="ARBA00004479"/>
    </source>
</evidence>
<dbReference type="SUPFAM" id="SSF49899">
    <property type="entry name" value="Concanavalin A-like lectins/glucanases"/>
    <property type="match status" value="5"/>
</dbReference>
<evidence type="ECO:0000256" key="5">
    <source>
        <dbReference type="ARBA" id="ARBA00023157"/>
    </source>
</evidence>
<evidence type="ECO:0000256" key="8">
    <source>
        <dbReference type="SAM" id="Phobius"/>
    </source>
</evidence>
<dbReference type="InterPro" id="IPR027789">
    <property type="entry name" value="Syndecan/Neurexin_dom"/>
</dbReference>
<comment type="caution">
    <text evidence="6">Lacks conserved residue(s) required for the propagation of feature annotation.</text>
</comment>
<dbReference type="InterPro" id="IPR001791">
    <property type="entry name" value="Laminin_G"/>
</dbReference>
<evidence type="ECO:0000259" key="10">
    <source>
        <dbReference type="PROSITE" id="PS50026"/>
    </source>
</evidence>
<feature type="domain" description="Laminin G" evidence="9">
    <location>
        <begin position="546"/>
        <end position="743"/>
    </location>
</feature>
<evidence type="ECO:0000256" key="6">
    <source>
        <dbReference type="PROSITE-ProRule" id="PRU00076"/>
    </source>
</evidence>
<dbReference type="CDD" id="cd00110">
    <property type="entry name" value="LamG"/>
    <property type="match status" value="4"/>
</dbReference>
<evidence type="ECO:0000313" key="11">
    <source>
        <dbReference type="EMBL" id="KAA0187348.1"/>
    </source>
</evidence>
<dbReference type="InterPro" id="IPR000742">
    <property type="entry name" value="EGF"/>
</dbReference>
<dbReference type="PANTHER" id="PTHR15036:SF49">
    <property type="entry name" value="AXOTACTIN"/>
    <property type="match status" value="1"/>
</dbReference>
<feature type="domain" description="Laminin G" evidence="9">
    <location>
        <begin position="1010"/>
        <end position="1255"/>
    </location>
</feature>
<evidence type="ECO:0000259" key="9">
    <source>
        <dbReference type="PROSITE" id="PS50025"/>
    </source>
</evidence>
<evidence type="ECO:0000256" key="3">
    <source>
        <dbReference type="ARBA" id="ARBA00022989"/>
    </source>
</evidence>
<evidence type="ECO:0000256" key="4">
    <source>
        <dbReference type="ARBA" id="ARBA00023136"/>
    </source>
</evidence>
<feature type="domain" description="EGF-like" evidence="10">
    <location>
        <begin position="504"/>
        <end position="541"/>
    </location>
</feature>
<dbReference type="Pfam" id="PF01034">
    <property type="entry name" value="Syndecan"/>
    <property type="match status" value="1"/>
</dbReference>
<keyword evidence="12" id="KW-1185">Reference proteome</keyword>
<comment type="subcellular location">
    <subcellularLocation>
        <location evidence="1">Membrane</location>
        <topology evidence="1">Single-pass type I membrane protein</topology>
    </subcellularLocation>
</comment>
<dbReference type="InterPro" id="IPR003585">
    <property type="entry name" value="Neurexin-like"/>
</dbReference>
<keyword evidence="6" id="KW-0245">EGF-like domain</keyword>
<dbReference type="PROSITE" id="PS50026">
    <property type="entry name" value="EGF_3"/>
    <property type="match status" value="2"/>
</dbReference>
<dbReference type="PROSITE" id="PS50025">
    <property type="entry name" value="LAM_G_DOMAIN"/>
    <property type="match status" value="5"/>
</dbReference>
<gene>
    <name evidence="11" type="ORF">FBUS_00385</name>
</gene>
<reference evidence="11" key="1">
    <citation type="submission" date="2019-05" db="EMBL/GenBank/DDBJ databases">
        <title>Annotation for the trematode Fasciolopsis buski.</title>
        <authorList>
            <person name="Choi Y.-J."/>
        </authorList>
    </citation>
    <scope>NUCLEOTIDE SEQUENCE</scope>
    <source>
        <strain evidence="11">HT</strain>
        <tissue evidence="11">Whole worm</tissue>
    </source>
</reference>
<accession>A0A8E0VFW2</accession>
<keyword evidence="2 8" id="KW-0812">Transmembrane</keyword>
<protein>
    <submittedName>
        <fullName evidence="11">Neurexin</fullName>
    </submittedName>
</protein>
<proteinExistence type="predicted"/>
<name>A0A8E0VFW2_9TREM</name>
<dbReference type="Gene3D" id="2.60.120.200">
    <property type="match status" value="5"/>
</dbReference>
<dbReference type="Proteomes" id="UP000728185">
    <property type="component" value="Unassembled WGS sequence"/>
</dbReference>
<feature type="compositionally biased region" description="Polar residues" evidence="7">
    <location>
        <begin position="1304"/>
        <end position="1322"/>
    </location>
</feature>